<feature type="region of interest" description="Disordered" evidence="1">
    <location>
        <begin position="1"/>
        <end position="80"/>
    </location>
</feature>
<dbReference type="WBParaSite" id="GPLIN_000203400">
    <property type="protein sequence ID" value="GPLIN_000203400"/>
    <property type="gene ID" value="GPLIN_000203400"/>
</dbReference>
<feature type="compositionally biased region" description="Basic residues" evidence="1">
    <location>
        <begin position="214"/>
        <end position="226"/>
    </location>
</feature>
<evidence type="ECO:0000313" key="2">
    <source>
        <dbReference type="Proteomes" id="UP000050741"/>
    </source>
</evidence>
<feature type="compositionally biased region" description="Basic and acidic residues" evidence="1">
    <location>
        <begin position="154"/>
        <end position="175"/>
    </location>
</feature>
<accession>A0A183BN48</accession>
<organism evidence="2 3">
    <name type="scientific">Globodera pallida</name>
    <name type="common">Potato cyst nematode worm</name>
    <name type="synonym">Heterodera pallida</name>
    <dbReference type="NCBI Taxonomy" id="36090"/>
    <lineage>
        <taxon>Eukaryota</taxon>
        <taxon>Metazoa</taxon>
        <taxon>Ecdysozoa</taxon>
        <taxon>Nematoda</taxon>
        <taxon>Chromadorea</taxon>
        <taxon>Rhabditida</taxon>
        <taxon>Tylenchina</taxon>
        <taxon>Tylenchomorpha</taxon>
        <taxon>Tylenchoidea</taxon>
        <taxon>Heteroderidae</taxon>
        <taxon>Heteroderinae</taxon>
        <taxon>Globodera</taxon>
    </lineage>
</organism>
<evidence type="ECO:0000313" key="3">
    <source>
        <dbReference type="WBParaSite" id="GPLIN_000203400"/>
    </source>
</evidence>
<sequence>MEPPPPTTTTTQKRQSRTSTTSKRKTKVKKADGPKNGDKCAPKADRKINTEVSGMAPRIAEADVTNSAESPDRASAVGEPDIVYMSAEPDLEGPTREILLIAGAKVNDLRSANRKVPTSEDVPLPPFATSPETVIIRQMNPQITEMLAEMAQMKQEKERTLERKARENELEEGRLASELWNQVIEMGRELEVENPSRKEEEEKKKPKEEERKRSEKRVKQSKSRDRHHGEMKKPQLPAESHPKRKGVPPEKRGGQRRRRDAEERSRAEAEEIGRTETEEAKKLEERRKGEAKKREEQKTREEDKKKNEIEGKRGDPNALQQDRRLPGRERRDDDDGEAGTVEQSGNFGTNTHGGPAHQNDIGGYEPRGKNGAPDHRVRVCESVAGSEVHQPEPTDL</sequence>
<feature type="compositionally biased region" description="Low complexity" evidence="1">
    <location>
        <begin position="8"/>
        <end position="21"/>
    </location>
</feature>
<feature type="compositionally biased region" description="Polar residues" evidence="1">
    <location>
        <begin position="341"/>
        <end position="352"/>
    </location>
</feature>
<dbReference type="Proteomes" id="UP000050741">
    <property type="component" value="Unassembled WGS sequence"/>
</dbReference>
<feature type="compositionally biased region" description="Basic and acidic residues" evidence="1">
    <location>
        <begin position="186"/>
        <end position="213"/>
    </location>
</feature>
<evidence type="ECO:0000256" key="1">
    <source>
        <dbReference type="SAM" id="MobiDB-lite"/>
    </source>
</evidence>
<proteinExistence type="predicted"/>
<feature type="compositionally biased region" description="Basic and acidic residues" evidence="1">
    <location>
        <begin position="366"/>
        <end position="379"/>
    </location>
</feature>
<feature type="compositionally biased region" description="Basic and acidic residues" evidence="1">
    <location>
        <begin position="247"/>
        <end position="333"/>
    </location>
</feature>
<feature type="region of interest" description="Disordered" evidence="1">
    <location>
        <begin position="154"/>
        <end position="396"/>
    </location>
</feature>
<feature type="compositionally biased region" description="Basic and acidic residues" evidence="1">
    <location>
        <begin position="29"/>
        <end position="49"/>
    </location>
</feature>
<dbReference type="AlphaFoldDB" id="A0A183BN48"/>
<protein>
    <submittedName>
        <fullName evidence="3">Trichohyalin-like</fullName>
    </submittedName>
</protein>
<reference evidence="3" key="3">
    <citation type="submission" date="2016-06" db="UniProtKB">
        <authorList>
            <consortium name="WormBaseParasite"/>
        </authorList>
    </citation>
    <scope>IDENTIFICATION</scope>
</reference>
<reference evidence="2" key="1">
    <citation type="submission" date="2013-12" db="EMBL/GenBank/DDBJ databases">
        <authorList>
            <person name="Aslett M."/>
        </authorList>
    </citation>
    <scope>NUCLEOTIDE SEQUENCE [LARGE SCALE GENOMIC DNA]</scope>
    <source>
        <strain evidence="2">Lindley</strain>
    </source>
</reference>
<name>A0A183BN48_GLOPA</name>
<reference evidence="2" key="2">
    <citation type="submission" date="2014-05" db="EMBL/GenBank/DDBJ databases">
        <title>The genome and life-stage specific transcriptomes of Globodera pallida elucidate key aspects of plant parasitism by a cyst nematode.</title>
        <authorList>
            <person name="Cotton J.A."/>
            <person name="Lilley C.J."/>
            <person name="Jones L.M."/>
            <person name="Kikuchi T."/>
            <person name="Reid A.J."/>
            <person name="Thorpe P."/>
            <person name="Tsai I.J."/>
            <person name="Beasley H."/>
            <person name="Blok V."/>
            <person name="Cock P.J.A."/>
            <person name="Van den Akker S.E."/>
            <person name="Holroyd N."/>
            <person name="Hunt M."/>
            <person name="Mantelin S."/>
            <person name="Naghra H."/>
            <person name="Pain A."/>
            <person name="Palomares-Rius J.E."/>
            <person name="Zarowiecki M."/>
            <person name="Berriman M."/>
            <person name="Jones J.T."/>
            <person name="Urwin P.E."/>
        </authorList>
    </citation>
    <scope>NUCLEOTIDE SEQUENCE [LARGE SCALE GENOMIC DNA]</scope>
    <source>
        <strain evidence="2">Lindley</strain>
    </source>
</reference>
<keyword evidence="2" id="KW-1185">Reference proteome</keyword>